<evidence type="ECO:0000313" key="5">
    <source>
        <dbReference type="EMBL" id="CAH2100153.1"/>
    </source>
</evidence>
<dbReference type="Proteomes" id="UP001153954">
    <property type="component" value="Unassembled WGS sequence"/>
</dbReference>
<feature type="compositionally biased region" description="Polar residues" evidence="2">
    <location>
        <begin position="112"/>
        <end position="151"/>
    </location>
</feature>
<reference evidence="5" key="1">
    <citation type="submission" date="2022-03" db="EMBL/GenBank/DDBJ databases">
        <authorList>
            <person name="Tunstrom K."/>
        </authorList>
    </citation>
    <scope>NUCLEOTIDE SEQUENCE</scope>
</reference>
<feature type="compositionally biased region" description="Pro residues" evidence="2">
    <location>
        <begin position="269"/>
        <end position="283"/>
    </location>
</feature>
<sequence>MYDIFTLIELVESKPCLWDKTINAYKNKIMRSNAWREICLFFEPEFEGFDDKKKDEILNTITTKWNNTRDYFIKSLKMKSGQAQKKQYIYHKNLLFLLKTIKEDSTISNIENYSQDSDNESRSGTSASLKPSQDSDNETTSRIRHTSLNQNSKKRLNPVDVEILKALQSHEPRQDEFKDDDDKAFLMSILPSIKRISEDDRLEFRIDVMQLLRKYTNRIRVSSFSSASSSPLPPVYESVHSPTNEGTPSPPHLPQIENHNMIAPSICSSPPPPHASLPPPSNPPQIEKQMTEPPISPADSGPLRTINELLQQYFDKY</sequence>
<comment type="subcellular location">
    <subcellularLocation>
        <location evidence="1">Nucleus</location>
    </subcellularLocation>
</comment>
<evidence type="ECO:0000259" key="3">
    <source>
        <dbReference type="PROSITE" id="PS51029"/>
    </source>
</evidence>
<feature type="region of interest" description="Disordered" evidence="2">
    <location>
        <begin position="223"/>
        <end position="303"/>
    </location>
</feature>
<organism evidence="5 6">
    <name type="scientific">Euphydryas editha</name>
    <name type="common">Edith's checkerspot</name>
    <dbReference type="NCBI Taxonomy" id="104508"/>
    <lineage>
        <taxon>Eukaryota</taxon>
        <taxon>Metazoa</taxon>
        <taxon>Ecdysozoa</taxon>
        <taxon>Arthropoda</taxon>
        <taxon>Hexapoda</taxon>
        <taxon>Insecta</taxon>
        <taxon>Pterygota</taxon>
        <taxon>Neoptera</taxon>
        <taxon>Endopterygota</taxon>
        <taxon>Lepidoptera</taxon>
        <taxon>Glossata</taxon>
        <taxon>Ditrysia</taxon>
        <taxon>Papilionoidea</taxon>
        <taxon>Nymphalidae</taxon>
        <taxon>Nymphalinae</taxon>
        <taxon>Euphydryas</taxon>
    </lineage>
</organism>
<feature type="domain" description="MADF" evidence="3">
    <location>
        <begin position="6"/>
        <end position="102"/>
    </location>
</feature>
<evidence type="ECO:0008006" key="7">
    <source>
        <dbReference type="Google" id="ProtNLM"/>
    </source>
</evidence>
<dbReference type="InterPro" id="IPR039353">
    <property type="entry name" value="TF_Adf1"/>
</dbReference>
<protein>
    <recommendedName>
        <fullName evidence="7">MADF domain-containing protein</fullName>
    </recommendedName>
</protein>
<dbReference type="Pfam" id="PF02944">
    <property type="entry name" value="BESS"/>
    <property type="match status" value="1"/>
</dbReference>
<dbReference type="PANTHER" id="PTHR12243:SF67">
    <property type="entry name" value="COREPRESSOR OF PANGOLIN, ISOFORM A-RELATED"/>
    <property type="match status" value="1"/>
</dbReference>
<evidence type="ECO:0000259" key="4">
    <source>
        <dbReference type="PROSITE" id="PS51031"/>
    </source>
</evidence>
<evidence type="ECO:0000313" key="6">
    <source>
        <dbReference type="Proteomes" id="UP001153954"/>
    </source>
</evidence>
<dbReference type="InterPro" id="IPR006578">
    <property type="entry name" value="MADF-dom"/>
</dbReference>
<evidence type="ECO:0000256" key="2">
    <source>
        <dbReference type="SAM" id="MobiDB-lite"/>
    </source>
</evidence>
<evidence type="ECO:0000256" key="1">
    <source>
        <dbReference type="PROSITE-ProRule" id="PRU00371"/>
    </source>
</evidence>
<dbReference type="InterPro" id="IPR004210">
    <property type="entry name" value="BESS_motif"/>
</dbReference>
<dbReference type="PANTHER" id="PTHR12243">
    <property type="entry name" value="MADF DOMAIN TRANSCRIPTION FACTOR"/>
    <property type="match status" value="1"/>
</dbReference>
<name>A0AAU9ULY8_EUPED</name>
<feature type="region of interest" description="Disordered" evidence="2">
    <location>
        <begin position="112"/>
        <end position="155"/>
    </location>
</feature>
<keyword evidence="6" id="KW-1185">Reference proteome</keyword>
<proteinExistence type="predicted"/>
<dbReference type="GO" id="GO:0005634">
    <property type="term" value="C:nucleus"/>
    <property type="evidence" value="ECO:0007669"/>
    <property type="project" value="UniProtKB-SubCell"/>
</dbReference>
<dbReference type="SMART" id="SM00595">
    <property type="entry name" value="MADF"/>
    <property type="match status" value="1"/>
</dbReference>
<accession>A0AAU9ULY8</accession>
<dbReference type="GO" id="GO:0006357">
    <property type="term" value="P:regulation of transcription by RNA polymerase II"/>
    <property type="evidence" value="ECO:0007669"/>
    <property type="project" value="TreeGrafter"/>
</dbReference>
<dbReference type="Pfam" id="PF10545">
    <property type="entry name" value="MADF_DNA_bdg"/>
    <property type="match status" value="1"/>
</dbReference>
<dbReference type="AlphaFoldDB" id="A0AAU9ULY8"/>
<dbReference type="GO" id="GO:0003677">
    <property type="term" value="F:DNA binding"/>
    <property type="evidence" value="ECO:0007669"/>
    <property type="project" value="InterPro"/>
</dbReference>
<dbReference type="PROSITE" id="PS51029">
    <property type="entry name" value="MADF"/>
    <property type="match status" value="1"/>
</dbReference>
<gene>
    <name evidence="5" type="ORF">EEDITHA_LOCUS15053</name>
</gene>
<dbReference type="PROSITE" id="PS51031">
    <property type="entry name" value="BESS"/>
    <property type="match status" value="1"/>
</dbReference>
<feature type="domain" description="BESS" evidence="4">
    <location>
        <begin position="179"/>
        <end position="218"/>
    </location>
</feature>
<dbReference type="GO" id="GO:0005667">
    <property type="term" value="C:transcription regulator complex"/>
    <property type="evidence" value="ECO:0007669"/>
    <property type="project" value="TreeGrafter"/>
</dbReference>
<dbReference type="EMBL" id="CAKOGL010000022">
    <property type="protein sequence ID" value="CAH2100153.1"/>
    <property type="molecule type" value="Genomic_DNA"/>
</dbReference>
<keyword evidence="1" id="KW-0539">Nucleus</keyword>
<comment type="caution">
    <text evidence="5">The sequence shown here is derived from an EMBL/GenBank/DDBJ whole genome shotgun (WGS) entry which is preliminary data.</text>
</comment>